<keyword evidence="2" id="KW-1185">Reference proteome</keyword>
<sequence>MIYTLMLMVWISAQLGQTGWGSTPVPVFFSKWEILIYDLQSIREILFLLKLTPIIIRKWLYSIRAKAERLTFGICELSDMKA</sequence>
<organism evidence="1 2">
    <name type="scientific">Echinicola rosea</name>
    <dbReference type="NCBI Taxonomy" id="1807691"/>
    <lineage>
        <taxon>Bacteria</taxon>
        <taxon>Pseudomonadati</taxon>
        <taxon>Bacteroidota</taxon>
        <taxon>Cytophagia</taxon>
        <taxon>Cytophagales</taxon>
        <taxon>Cyclobacteriaceae</taxon>
        <taxon>Echinicola</taxon>
    </lineage>
</organism>
<gene>
    <name evidence="1" type="ORF">GCM10011339_11820</name>
</gene>
<comment type="caution">
    <text evidence="1">The sequence shown here is derived from an EMBL/GenBank/DDBJ whole genome shotgun (WGS) entry which is preliminary data.</text>
</comment>
<name>A0ABQ1URY5_9BACT</name>
<proteinExistence type="predicted"/>
<evidence type="ECO:0000313" key="1">
    <source>
        <dbReference type="EMBL" id="GGF25356.1"/>
    </source>
</evidence>
<dbReference type="EMBL" id="BMIU01000004">
    <property type="protein sequence ID" value="GGF25356.1"/>
    <property type="molecule type" value="Genomic_DNA"/>
</dbReference>
<reference evidence="2" key="1">
    <citation type="journal article" date="2019" name="Int. J. Syst. Evol. Microbiol.">
        <title>The Global Catalogue of Microorganisms (GCM) 10K type strain sequencing project: providing services to taxonomists for standard genome sequencing and annotation.</title>
        <authorList>
            <consortium name="The Broad Institute Genomics Platform"/>
            <consortium name="The Broad Institute Genome Sequencing Center for Infectious Disease"/>
            <person name="Wu L."/>
            <person name="Ma J."/>
        </authorList>
    </citation>
    <scope>NUCLEOTIDE SEQUENCE [LARGE SCALE GENOMIC DNA]</scope>
    <source>
        <strain evidence="2">CGMCC 1.15407</strain>
    </source>
</reference>
<evidence type="ECO:0000313" key="2">
    <source>
        <dbReference type="Proteomes" id="UP000647339"/>
    </source>
</evidence>
<dbReference type="Proteomes" id="UP000647339">
    <property type="component" value="Unassembled WGS sequence"/>
</dbReference>
<protein>
    <submittedName>
        <fullName evidence="1">Uncharacterized protein</fullName>
    </submittedName>
</protein>
<accession>A0ABQ1URY5</accession>